<name>A0A0B6Y0T2_9EUPU</name>
<accession>A0A0B6Y0T2</accession>
<reference evidence="1" key="1">
    <citation type="submission" date="2014-12" db="EMBL/GenBank/DDBJ databases">
        <title>Insight into the proteome of Arion vulgaris.</title>
        <authorList>
            <person name="Aradska J."/>
            <person name="Bulat T."/>
            <person name="Smidak R."/>
            <person name="Sarate P."/>
            <person name="Gangsoo J."/>
            <person name="Sialana F."/>
            <person name="Bilban M."/>
            <person name="Lubec G."/>
        </authorList>
    </citation>
    <scope>NUCLEOTIDE SEQUENCE</scope>
    <source>
        <tissue evidence="1">Skin</tissue>
    </source>
</reference>
<dbReference type="EMBL" id="HACG01002275">
    <property type="protein sequence ID" value="CEK49140.1"/>
    <property type="molecule type" value="Transcribed_RNA"/>
</dbReference>
<protein>
    <submittedName>
        <fullName evidence="1">Uncharacterized protein</fullName>
    </submittedName>
</protein>
<proteinExistence type="predicted"/>
<dbReference type="AlphaFoldDB" id="A0A0B6Y0T2"/>
<feature type="non-terminal residue" evidence="1">
    <location>
        <position position="1"/>
    </location>
</feature>
<organism evidence="1">
    <name type="scientific">Arion vulgaris</name>
    <dbReference type="NCBI Taxonomy" id="1028688"/>
    <lineage>
        <taxon>Eukaryota</taxon>
        <taxon>Metazoa</taxon>
        <taxon>Spiralia</taxon>
        <taxon>Lophotrochozoa</taxon>
        <taxon>Mollusca</taxon>
        <taxon>Gastropoda</taxon>
        <taxon>Heterobranchia</taxon>
        <taxon>Euthyneura</taxon>
        <taxon>Panpulmonata</taxon>
        <taxon>Eupulmonata</taxon>
        <taxon>Stylommatophora</taxon>
        <taxon>Helicina</taxon>
        <taxon>Arionoidea</taxon>
        <taxon>Arionidae</taxon>
        <taxon>Arion</taxon>
    </lineage>
</organism>
<sequence length="65" mass="7253">QAHSFSKIVSASSFEQDHVCNAISSNSFSQTLSSPFQQELYHQAHFSKILSTSPFQQDLVSTPTY</sequence>
<gene>
    <name evidence="1" type="primary">ORF6567</name>
</gene>
<evidence type="ECO:0000313" key="1">
    <source>
        <dbReference type="EMBL" id="CEK49140.1"/>
    </source>
</evidence>